<feature type="domain" description="Helicase ATP-binding" evidence="11">
    <location>
        <begin position="9"/>
        <end position="293"/>
    </location>
</feature>
<sequence length="624" mass="72094">MPRVTALASGENQPLIAIAIPNKIMFWNIIENNFVGEFVFSEKDAKAVVEKKEVGVFSSPTGTGKTLSLLCTAMNFIQNDETDDLYSLLNRKSRTKIYYCSRTHSQLNQVINELKTNRFNYKTVILGSRSVLCINEKIDTIKMGIDAINDKCRELQRLNKCEYRCKSIRSPDDLYYSNLSMDIEEIRLEGKANKFCPYYYSKDRGAECEIVLLTYNLLFTKEGRLSAGIDLEDKILIVDEAHNIHETIIQLNSVDIKWIEIRRILYSKGISKELKLIIERLLEFYKREFSDKKGEFNRESRTNEKVYKICKFLKETKLIDFNMLEIDEYIRTQRIAQKNDLNSIFEFSKFLKLLTFSEDNSIVVSNQNFIRFTPLDPKLYFEELKKCRSILFAGGTMEPVEQIQQIFPELKYFSYNTINDRFLPLIVPETVSKKPISLTYSERNELIDDVINTLITLTNPIQSGGIVVFVPSKQYLSMIRNSSKVVYFKRDILFEDQSTLDQFKKSPNILVAVMGGKLSEGINFSDDLCRLLIIMGVPYPTKTVEFEERNKFNPDYGTNAAMKLVNQALGRAVRHKEDYSAMVLLDSRYLCLKAKLSPWILKRIAVASCVEAMVKIKTFLTSQS</sequence>
<keyword evidence="3" id="KW-0479">Metal-binding</keyword>
<evidence type="ECO:0000313" key="12">
    <source>
        <dbReference type="EMBL" id="CAD7621053.1"/>
    </source>
</evidence>
<dbReference type="Proteomes" id="UP000759131">
    <property type="component" value="Unassembled WGS sequence"/>
</dbReference>
<dbReference type="InterPro" id="IPR010614">
    <property type="entry name" value="RAD3-like_helicase_DEAD"/>
</dbReference>
<dbReference type="GO" id="GO:0051536">
    <property type="term" value="F:iron-sulfur cluster binding"/>
    <property type="evidence" value="ECO:0007669"/>
    <property type="project" value="UniProtKB-KW"/>
</dbReference>
<dbReference type="PROSITE" id="PS51193">
    <property type="entry name" value="HELICASE_ATP_BIND_2"/>
    <property type="match status" value="1"/>
</dbReference>
<dbReference type="InterPro" id="IPR045028">
    <property type="entry name" value="DinG/Rad3-like"/>
</dbReference>
<dbReference type="GO" id="GO:0016818">
    <property type="term" value="F:hydrolase activity, acting on acid anhydrides, in phosphorus-containing anhydrides"/>
    <property type="evidence" value="ECO:0007669"/>
    <property type="project" value="InterPro"/>
</dbReference>
<evidence type="ECO:0000256" key="4">
    <source>
        <dbReference type="ARBA" id="ARBA00022741"/>
    </source>
</evidence>
<evidence type="ECO:0000256" key="3">
    <source>
        <dbReference type="ARBA" id="ARBA00022723"/>
    </source>
</evidence>
<organism evidence="12">
    <name type="scientific">Medioppia subpectinata</name>
    <dbReference type="NCBI Taxonomy" id="1979941"/>
    <lineage>
        <taxon>Eukaryota</taxon>
        <taxon>Metazoa</taxon>
        <taxon>Ecdysozoa</taxon>
        <taxon>Arthropoda</taxon>
        <taxon>Chelicerata</taxon>
        <taxon>Arachnida</taxon>
        <taxon>Acari</taxon>
        <taxon>Acariformes</taxon>
        <taxon>Sarcoptiformes</taxon>
        <taxon>Oribatida</taxon>
        <taxon>Brachypylina</taxon>
        <taxon>Oppioidea</taxon>
        <taxon>Oppiidae</taxon>
        <taxon>Medioppia</taxon>
    </lineage>
</organism>
<keyword evidence="13" id="KW-1185">Reference proteome</keyword>
<dbReference type="InterPro" id="IPR014013">
    <property type="entry name" value="Helic_SF1/SF2_ATP-bd_DinG/Rad3"/>
</dbReference>
<dbReference type="PANTHER" id="PTHR11472:SF41">
    <property type="entry name" value="ATP-DEPENDENT DNA HELICASE DDX11-RELATED"/>
    <property type="match status" value="1"/>
</dbReference>
<dbReference type="EMBL" id="OC855033">
    <property type="protein sequence ID" value="CAD7621053.1"/>
    <property type="molecule type" value="Genomic_DNA"/>
</dbReference>
<dbReference type="GO" id="GO:0046872">
    <property type="term" value="F:metal ion binding"/>
    <property type="evidence" value="ECO:0007669"/>
    <property type="project" value="UniProtKB-KW"/>
</dbReference>
<reference evidence="12" key="1">
    <citation type="submission" date="2020-11" db="EMBL/GenBank/DDBJ databases">
        <authorList>
            <person name="Tran Van P."/>
        </authorList>
    </citation>
    <scope>NUCLEOTIDE SEQUENCE</scope>
</reference>
<dbReference type="SMART" id="SM00488">
    <property type="entry name" value="DEXDc2"/>
    <property type="match status" value="1"/>
</dbReference>
<keyword evidence="4" id="KW-0547">Nucleotide-binding</keyword>
<evidence type="ECO:0000256" key="5">
    <source>
        <dbReference type="ARBA" id="ARBA00022801"/>
    </source>
</evidence>
<evidence type="ECO:0000256" key="8">
    <source>
        <dbReference type="ARBA" id="ARBA00023004"/>
    </source>
</evidence>
<dbReference type="PANTHER" id="PTHR11472">
    <property type="entry name" value="DNA REPAIR DEAD HELICASE RAD3/XP-D SUBFAMILY MEMBER"/>
    <property type="match status" value="1"/>
</dbReference>
<dbReference type="OrthoDB" id="267079at2759"/>
<dbReference type="SUPFAM" id="SSF52540">
    <property type="entry name" value="P-loop containing nucleoside triphosphate hydrolases"/>
    <property type="match status" value="1"/>
</dbReference>
<dbReference type="InterPro" id="IPR006555">
    <property type="entry name" value="ATP-dep_Helicase_C"/>
</dbReference>
<comment type="similarity">
    <text evidence="2">Belongs to the DEAD box helicase family. DEAH subfamily. DDX11/CHL1 sub-subfamily.</text>
</comment>
<dbReference type="Pfam" id="PF13307">
    <property type="entry name" value="Helicase_C_2"/>
    <property type="match status" value="1"/>
</dbReference>
<evidence type="ECO:0000256" key="1">
    <source>
        <dbReference type="ARBA" id="ARBA00001966"/>
    </source>
</evidence>
<comment type="cofactor">
    <cofactor evidence="1">
        <name>[4Fe-4S] cluster</name>
        <dbReference type="ChEBI" id="CHEBI:49883"/>
    </cofactor>
</comment>
<name>A0A7R9KDH2_9ACAR</name>
<evidence type="ECO:0000256" key="6">
    <source>
        <dbReference type="ARBA" id="ARBA00022806"/>
    </source>
</evidence>
<dbReference type="Pfam" id="PF06733">
    <property type="entry name" value="DEAD_2"/>
    <property type="match status" value="1"/>
</dbReference>
<dbReference type="AlphaFoldDB" id="A0A7R9KDH2"/>
<keyword evidence="6" id="KW-0347">Helicase</keyword>
<keyword evidence="8" id="KW-0408">Iron</keyword>
<accession>A0A7R9KDH2</accession>
<dbReference type="InterPro" id="IPR027417">
    <property type="entry name" value="P-loop_NTPase"/>
</dbReference>
<keyword evidence="7" id="KW-0067">ATP-binding</keyword>
<dbReference type="GO" id="GO:0006139">
    <property type="term" value="P:nucleobase-containing compound metabolic process"/>
    <property type="evidence" value="ECO:0007669"/>
    <property type="project" value="InterPro"/>
</dbReference>
<dbReference type="GO" id="GO:0003678">
    <property type="term" value="F:DNA helicase activity"/>
    <property type="evidence" value="ECO:0007669"/>
    <property type="project" value="InterPro"/>
</dbReference>
<keyword evidence="5" id="KW-0378">Hydrolase</keyword>
<dbReference type="GO" id="GO:0005634">
    <property type="term" value="C:nucleus"/>
    <property type="evidence" value="ECO:0007669"/>
    <property type="project" value="TreeGrafter"/>
</dbReference>
<evidence type="ECO:0000256" key="9">
    <source>
        <dbReference type="ARBA" id="ARBA00023014"/>
    </source>
</evidence>
<protein>
    <recommendedName>
        <fullName evidence="11">Helicase ATP-binding domain-containing protein</fullName>
    </recommendedName>
</protein>
<evidence type="ECO:0000256" key="7">
    <source>
        <dbReference type="ARBA" id="ARBA00022840"/>
    </source>
</evidence>
<keyword evidence="9" id="KW-0411">Iron-sulfur</keyword>
<dbReference type="InterPro" id="IPR006554">
    <property type="entry name" value="Helicase-like_DEXD_c2"/>
</dbReference>
<dbReference type="SMART" id="SM00491">
    <property type="entry name" value="HELICc2"/>
    <property type="match status" value="1"/>
</dbReference>
<evidence type="ECO:0000259" key="11">
    <source>
        <dbReference type="PROSITE" id="PS51193"/>
    </source>
</evidence>
<dbReference type="GO" id="GO:0034085">
    <property type="term" value="P:establishment of sister chromatid cohesion"/>
    <property type="evidence" value="ECO:0007669"/>
    <property type="project" value="TreeGrafter"/>
</dbReference>
<keyword evidence="10" id="KW-0413">Isomerase</keyword>
<proteinExistence type="inferred from homology"/>
<gene>
    <name evidence="12" type="ORF">OSB1V03_LOCUS1530</name>
</gene>
<dbReference type="EMBL" id="CAJPIZ010000458">
    <property type="protein sequence ID" value="CAG2101483.1"/>
    <property type="molecule type" value="Genomic_DNA"/>
</dbReference>
<evidence type="ECO:0000313" key="13">
    <source>
        <dbReference type="Proteomes" id="UP000759131"/>
    </source>
</evidence>
<evidence type="ECO:0000256" key="10">
    <source>
        <dbReference type="ARBA" id="ARBA00023235"/>
    </source>
</evidence>
<evidence type="ECO:0000256" key="2">
    <source>
        <dbReference type="ARBA" id="ARBA00008435"/>
    </source>
</evidence>
<dbReference type="GO" id="GO:0005524">
    <property type="term" value="F:ATP binding"/>
    <property type="evidence" value="ECO:0007669"/>
    <property type="project" value="UniProtKB-KW"/>
</dbReference>
<dbReference type="GO" id="GO:0003677">
    <property type="term" value="F:DNA binding"/>
    <property type="evidence" value="ECO:0007669"/>
    <property type="project" value="InterPro"/>
</dbReference>
<dbReference type="Gene3D" id="3.40.50.300">
    <property type="entry name" value="P-loop containing nucleotide triphosphate hydrolases"/>
    <property type="match status" value="2"/>
</dbReference>